<organism evidence="6 7">
    <name type="scientific">Ridgeia piscesae</name>
    <name type="common">Tubeworm</name>
    <dbReference type="NCBI Taxonomy" id="27915"/>
    <lineage>
        <taxon>Eukaryota</taxon>
        <taxon>Metazoa</taxon>
        <taxon>Spiralia</taxon>
        <taxon>Lophotrochozoa</taxon>
        <taxon>Annelida</taxon>
        <taxon>Polychaeta</taxon>
        <taxon>Sedentaria</taxon>
        <taxon>Canalipalpata</taxon>
        <taxon>Sabellida</taxon>
        <taxon>Siboglinidae</taxon>
        <taxon>Ridgeia</taxon>
    </lineage>
</organism>
<dbReference type="PROSITE" id="PS50919">
    <property type="entry name" value="MIR"/>
    <property type="match status" value="3"/>
</dbReference>
<reference evidence="6" key="1">
    <citation type="journal article" date="2023" name="Mol. Biol. Evol.">
        <title>Third-Generation Sequencing Reveals the Adaptive Role of the Epigenome in Three Deep-Sea Polychaetes.</title>
        <authorList>
            <person name="Perez M."/>
            <person name="Aroh O."/>
            <person name="Sun Y."/>
            <person name="Lan Y."/>
            <person name="Juniper S.K."/>
            <person name="Young C.R."/>
            <person name="Angers B."/>
            <person name="Qian P.Y."/>
        </authorList>
    </citation>
    <scope>NUCLEOTIDE SEQUENCE</scope>
    <source>
        <strain evidence="6">R07B-5</strain>
    </source>
</reference>
<evidence type="ECO:0000256" key="3">
    <source>
        <dbReference type="ARBA" id="ARBA00022737"/>
    </source>
</evidence>
<dbReference type="GO" id="GO:0032991">
    <property type="term" value="C:protein-containing complex"/>
    <property type="evidence" value="ECO:0007669"/>
    <property type="project" value="UniProtKB-ARBA"/>
</dbReference>
<evidence type="ECO:0000256" key="1">
    <source>
        <dbReference type="ARBA" id="ARBA00004613"/>
    </source>
</evidence>
<dbReference type="CDD" id="cd23293">
    <property type="entry name" value="beta-trefoil_MIR_SDF2_meta"/>
    <property type="match status" value="1"/>
</dbReference>
<dbReference type="SUPFAM" id="SSF82109">
    <property type="entry name" value="MIR domain"/>
    <property type="match status" value="1"/>
</dbReference>
<keyword evidence="3" id="KW-0677">Repeat</keyword>
<gene>
    <name evidence="6" type="ORF">NP493_1348g00000</name>
</gene>
<feature type="signal peptide" evidence="4">
    <location>
        <begin position="1"/>
        <end position="27"/>
    </location>
</feature>
<feature type="domain" description="MIR" evidence="5">
    <location>
        <begin position="94"/>
        <end position="149"/>
    </location>
</feature>
<dbReference type="PANTHER" id="PTHR46809">
    <property type="entry name" value="STROMAL CELL-DERIVED FACTOR 2-LIKE PROTEIN"/>
    <property type="match status" value="1"/>
</dbReference>
<dbReference type="GO" id="GO:0005576">
    <property type="term" value="C:extracellular region"/>
    <property type="evidence" value="ECO:0007669"/>
    <property type="project" value="UniProtKB-SubCell"/>
</dbReference>
<evidence type="ECO:0000259" key="5">
    <source>
        <dbReference type="PROSITE" id="PS50919"/>
    </source>
</evidence>
<sequence length="222" mass="24686">MASLGCQVVDCVLLCVIFIVTVSHTDSKKFHYDYVTCGSVLKLLNVRSNVRLHSHDVKYGSGSGQQSVTAVSSTDDHNSYWRVQGKQGTQCVRGNPVKCGQTVRFTHVTTGRNLHSHHFTSPLSNNLEVSAFGEEGQGDDGDHWVVTCSGQYWVREDKVRIKHVVTQAYLHVTGDAYGRPIHGQKEVSGYQSPTDLNYWRAAEGVFIKPTDHVGMKNLHDEL</sequence>
<feature type="chain" id="PRO_5042181892" description="MIR domain-containing protein" evidence="4">
    <location>
        <begin position="28"/>
        <end position="222"/>
    </location>
</feature>
<dbReference type="Gene3D" id="2.80.10.50">
    <property type="match status" value="1"/>
</dbReference>
<keyword evidence="2 4" id="KW-0732">Signal</keyword>
<dbReference type="EMBL" id="JAODUO010001348">
    <property type="protein sequence ID" value="KAK2165847.1"/>
    <property type="molecule type" value="Genomic_DNA"/>
</dbReference>
<evidence type="ECO:0000256" key="4">
    <source>
        <dbReference type="SAM" id="SignalP"/>
    </source>
</evidence>
<dbReference type="SMART" id="SM00472">
    <property type="entry name" value="MIR"/>
    <property type="match status" value="3"/>
</dbReference>
<dbReference type="FunFam" id="2.80.10.50:FF:000023">
    <property type="entry name" value="Stromal cell-derived factor 2-like 1"/>
    <property type="match status" value="1"/>
</dbReference>
<name>A0AAD9ND27_RIDPI</name>
<proteinExistence type="predicted"/>
<dbReference type="InterPro" id="IPR016093">
    <property type="entry name" value="MIR_motif"/>
</dbReference>
<dbReference type="PANTHER" id="PTHR46809:SF2">
    <property type="entry name" value="GH21273P"/>
    <property type="match status" value="1"/>
</dbReference>
<dbReference type="Proteomes" id="UP001209878">
    <property type="component" value="Unassembled WGS sequence"/>
</dbReference>
<protein>
    <recommendedName>
        <fullName evidence="5">MIR domain-containing protein</fullName>
    </recommendedName>
</protein>
<feature type="domain" description="MIR" evidence="5">
    <location>
        <begin position="32"/>
        <end position="86"/>
    </location>
</feature>
<feature type="domain" description="MIR" evidence="5">
    <location>
        <begin position="150"/>
        <end position="204"/>
    </location>
</feature>
<dbReference type="GO" id="GO:0005783">
    <property type="term" value="C:endoplasmic reticulum"/>
    <property type="evidence" value="ECO:0007669"/>
    <property type="project" value="UniProtKB-ARBA"/>
</dbReference>
<keyword evidence="7" id="KW-1185">Reference proteome</keyword>
<accession>A0AAD9ND27</accession>
<dbReference type="Pfam" id="PF02815">
    <property type="entry name" value="MIR"/>
    <property type="match status" value="1"/>
</dbReference>
<comment type="caution">
    <text evidence="6">The sequence shown here is derived from an EMBL/GenBank/DDBJ whole genome shotgun (WGS) entry which is preliminary data.</text>
</comment>
<evidence type="ECO:0000313" key="7">
    <source>
        <dbReference type="Proteomes" id="UP001209878"/>
    </source>
</evidence>
<dbReference type="AlphaFoldDB" id="A0AAD9ND27"/>
<evidence type="ECO:0000256" key="2">
    <source>
        <dbReference type="ARBA" id="ARBA00022729"/>
    </source>
</evidence>
<evidence type="ECO:0000313" key="6">
    <source>
        <dbReference type="EMBL" id="KAK2165847.1"/>
    </source>
</evidence>
<comment type="subcellular location">
    <subcellularLocation>
        <location evidence="1">Secreted</location>
    </subcellularLocation>
</comment>
<dbReference type="InterPro" id="IPR036300">
    <property type="entry name" value="MIR_dom_sf"/>
</dbReference>